<keyword evidence="3" id="KW-0498">Mitosis</keyword>
<proteinExistence type="predicted"/>
<evidence type="ECO:0000256" key="1">
    <source>
        <dbReference type="ARBA" id="ARBA00013928"/>
    </source>
</evidence>
<dbReference type="PROSITE" id="PS50089">
    <property type="entry name" value="ZF_RING_2"/>
    <property type="match status" value="1"/>
</dbReference>
<evidence type="ECO:0000256" key="2">
    <source>
        <dbReference type="ARBA" id="ARBA00022618"/>
    </source>
</evidence>
<dbReference type="GO" id="GO:0061630">
    <property type="term" value="F:ubiquitin protein ligase activity"/>
    <property type="evidence" value="ECO:0007669"/>
    <property type="project" value="InterPro"/>
</dbReference>
<dbReference type="InterPro" id="IPR051826">
    <property type="entry name" value="E3_ubiquitin-ligase_domain"/>
</dbReference>
<dbReference type="Pfam" id="PF12861">
    <property type="entry name" value="zf-ANAPC11"/>
    <property type="match status" value="1"/>
</dbReference>
<dbReference type="GO" id="GO:0097602">
    <property type="term" value="F:cullin family protein binding"/>
    <property type="evidence" value="ECO:0007669"/>
    <property type="project" value="InterPro"/>
</dbReference>
<organism evidence="7 8">
    <name type="scientific">Sclerotinia nivalis</name>
    <dbReference type="NCBI Taxonomy" id="352851"/>
    <lineage>
        <taxon>Eukaryota</taxon>
        <taxon>Fungi</taxon>
        <taxon>Dikarya</taxon>
        <taxon>Ascomycota</taxon>
        <taxon>Pezizomycotina</taxon>
        <taxon>Leotiomycetes</taxon>
        <taxon>Helotiales</taxon>
        <taxon>Sclerotiniaceae</taxon>
        <taxon>Sclerotinia</taxon>
    </lineage>
</organism>
<dbReference type="SMART" id="SM00184">
    <property type="entry name" value="RING"/>
    <property type="match status" value="1"/>
</dbReference>
<evidence type="ECO:0000313" key="8">
    <source>
        <dbReference type="Proteomes" id="UP001152300"/>
    </source>
</evidence>
<keyword evidence="4" id="KW-0479">Metal-binding</keyword>
<keyword evidence="2" id="KW-0132">Cell division</keyword>
<gene>
    <name evidence="7" type="ORF">OCU04_010363</name>
</gene>
<keyword evidence="4" id="KW-0862">Zinc</keyword>
<dbReference type="GO" id="GO:0005680">
    <property type="term" value="C:anaphase-promoting complex"/>
    <property type="evidence" value="ECO:0007669"/>
    <property type="project" value="InterPro"/>
</dbReference>
<dbReference type="PANTHER" id="PTHR22765">
    <property type="entry name" value="RING FINGER AND PROTEASE ASSOCIATED DOMAIN-CONTAINING"/>
    <property type="match status" value="1"/>
</dbReference>
<dbReference type="PANTHER" id="PTHR22765:SF434">
    <property type="entry name" value="GB|AAD18119.1-RELATED"/>
    <property type="match status" value="1"/>
</dbReference>
<dbReference type="Gene3D" id="3.30.40.10">
    <property type="entry name" value="Zinc/RING finger domain, C3HC4 (zinc finger)"/>
    <property type="match status" value="1"/>
</dbReference>
<dbReference type="Proteomes" id="UP001152300">
    <property type="component" value="Unassembled WGS sequence"/>
</dbReference>
<feature type="compositionally biased region" description="Polar residues" evidence="5">
    <location>
        <begin position="1"/>
        <end position="12"/>
    </location>
</feature>
<reference evidence="7" key="1">
    <citation type="submission" date="2022-11" db="EMBL/GenBank/DDBJ databases">
        <title>Genome Resource of Sclerotinia nivalis Strain SnTB1, a Plant Pathogen Isolated from American Ginseng.</title>
        <authorList>
            <person name="Fan S."/>
        </authorList>
    </citation>
    <scope>NUCLEOTIDE SEQUENCE</scope>
    <source>
        <strain evidence="7">SnTB1</strain>
    </source>
</reference>
<keyword evidence="4" id="KW-0863">Zinc-finger</keyword>
<evidence type="ECO:0000259" key="6">
    <source>
        <dbReference type="PROSITE" id="PS50089"/>
    </source>
</evidence>
<sequence>MPSEENSGSAPTDQDYAEYEGAAEDDAGGVELSESVEDGDLSGDLTDDEHQDAELSERLEREISDYFSRNAMDRQHVVGAFRVYQRILLEHRDRSTSSTSTNDADWATRVAEFSEQRDEFLHIFMSIFDSSADPATNLGTRDQAIDNLLIPAPVDEESKLCPICNEIYDATTEDGKSLTNHGACMLPDCEHVFGRECINIWLKDEEKNTCPMCRAKIDLPSPHNLDTFSELRELLAGVAWNGEEFIWE</sequence>
<protein>
    <recommendedName>
        <fullName evidence="1">Anaphase-promoting complex subunit 11</fullName>
    </recommendedName>
</protein>
<keyword evidence="8" id="KW-1185">Reference proteome</keyword>
<evidence type="ECO:0000313" key="7">
    <source>
        <dbReference type="EMBL" id="KAJ8061300.1"/>
    </source>
</evidence>
<accession>A0A9X0AEI6</accession>
<dbReference type="InterPro" id="IPR024991">
    <property type="entry name" value="RING-H2_APC11"/>
</dbReference>
<evidence type="ECO:0000256" key="5">
    <source>
        <dbReference type="SAM" id="MobiDB-lite"/>
    </source>
</evidence>
<dbReference type="InterPro" id="IPR001841">
    <property type="entry name" value="Znf_RING"/>
</dbReference>
<evidence type="ECO:0000256" key="3">
    <source>
        <dbReference type="ARBA" id="ARBA00022776"/>
    </source>
</evidence>
<dbReference type="AlphaFoldDB" id="A0A9X0AEI6"/>
<dbReference type="GO" id="GO:0008270">
    <property type="term" value="F:zinc ion binding"/>
    <property type="evidence" value="ECO:0007669"/>
    <property type="project" value="UniProtKB-KW"/>
</dbReference>
<feature type="domain" description="RING-type" evidence="6">
    <location>
        <begin position="161"/>
        <end position="214"/>
    </location>
</feature>
<evidence type="ECO:0000256" key="4">
    <source>
        <dbReference type="PROSITE-ProRule" id="PRU00175"/>
    </source>
</evidence>
<name>A0A9X0AEI6_9HELO</name>
<comment type="caution">
    <text evidence="7">The sequence shown here is derived from an EMBL/GenBank/DDBJ whole genome shotgun (WGS) entry which is preliminary data.</text>
</comment>
<keyword evidence="3" id="KW-0131">Cell cycle</keyword>
<dbReference type="GO" id="GO:0051301">
    <property type="term" value="P:cell division"/>
    <property type="evidence" value="ECO:0007669"/>
    <property type="project" value="UniProtKB-KW"/>
</dbReference>
<feature type="region of interest" description="Disordered" evidence="5">
    <location>
        <begin position="1"/>
        <end position="54"/>
    </location>
</feature>
<dbReference type="EMBL" id="JAPEIS010000012">
    <property type="protein sequence ID" value="KAJ8061300.1"/>
    <property type="molecule type" value="Genomic_DNA"/>
</dbReference>
<dbReference type="GO" id="GO:0031145">
    <property type="term" value="P:anaphase-promoting complex-dependent catabolic process"/>
    <property type="evidence" value="ECO:0007669"/>
    <property type="project" value="InterPro"/>
</dbReference>
<dbReference type="InterPro" id="IPR013083">
    <property type="entry name" value="Znf_RING/FYVE/PHD"/>
</dbReference>
<feature type="compositionally biased region" description="Acidic residues" evidence="5">
    <location>
        <begin position="15"/>
        <end position="51"/>
    </location>
</feature>
<dbReference type="OrthoDB" id="8062037at2759"/>
<dbReference type="SUPFAM" id="SSF57850">
    <property type="entry name" value="RING/U-box"/>
    <property type="match status" value="1"/>
</dbReference>